<evidence type="ECO:0000256" key="4">
    <source>
        <dbReference type="ARBA" id="ARBA00023136"/>
    </source>
</evidence>
<feature type="transmembrane region" description="Helical" evidence="5">
    <location>
        <begin position="26"/>
        <end position="45"/>
    </location>
</feature>
<feature type="non-terminal residue" evidence="7">
    <location>
        <position position="1"/>
    </location>
</feature>
<dbReference type="EMBL" id="CAUYUJ010022169">
    <property type="protein sequence ID" value="CAK0909271.1"/>
    <property type="molecule type" value="Genomic_DNA"/>
</dbReference>
<comment type="caution">
    <text evidence="7">The sequence shown here is derived from an EMBL/GenBank/DDBJ whole genome shotgun (WGS) entry which is preliminary data.</text>
</comment>
<accession>A0ABN9Y9I5</accession>
<keyword evidence="2 5" id="KW-0812">Transmembrane</keyword>
<feature type="transmembrane region" description="Helical" evidence="5">
    <location>
        <begin position="95"/>
        <end position="119"/>
    </location>
</feature>
<feature type="domain" description="Sugar phosphate transporter" evidence="6">
    <location>
        <begin position="16"/>
        <end position="168"/>
    </location>
</feature>
<evidence type="ECO:0000256" key="1">
    <source>
        <dbReference type="ARBA" id="ARBA00004141"/>
    </source>
</evidence>
<gene>
    <name evidence="7" type="ORF">PCOR1329_LOCUS83725</name>
</gene>
<proteinExistence type="predicted"/>
<protein>
    <recommendedName>
        <fullName evidence="6">Sugar phosphate transporter domain-containing protein</fullName>
    </recommendedName>
</protein>
<dbReference type="Proteomes" id="UP001189429">
    <property type="component" value="Unassembled WGS sequence"/>
</dbReference>
<dbReference type="InterPro" id="IPR004853">
    <property type="entry name" value="Sugar_P_trans_dom"/>
</dbReference>
<dbReference type="PANTHER" id="PTHR11132">
    <property type="entry name" value="SOLUTE CARRIER FAMILY 35"/>
    <property type="match status" value="1"/>
</dbReference>
<evidence type="ECO:0000313" key="7">
    <source>
        <dbReference type="EMBL" id="CAK0909271.1"/>
    </source>
</evidence>
<dbReference type="Pfam" id="PF03151">
    <property type="entry name" value="TPT"/>
    <property type="match status" value="1"/>
</dbReference>
<keyword evidence="3 5" id="KW-1133">Transmembrane helix</keyword>
<keyword evidence="4 5" id="KW-0472">Membrane</keyword>
<dbReference type="InterPro" id="IPR050186">
    <property type="entry name" value="TPT_transporter"/>
</dbReference>
<evidence type="ECO:0000256" key="3">
    <source>
        <dbReference type="ARBA" id="ARBA00022989"/>
    </source>
</evidence>
<evidence type="ECO:0000256" key="2">
    <source>
        <dbReference type="ARBA" id="ARBA00022692"/>
    </source>
</evidence>
<feature type="transmembrane region" description="Helical" evidence="5">
    <location>
        <begin position="125"/>
        <end position="145"/>
    </location>
</feature>
<organism evidence="7 8">
    <name type="scientific">Prorocentrum cordatum</name>
    <dbReference type="NCBI Taxonomy" id="2364126"/>
    <lineage>
        <taxon>Eukaryota</taxon>
        <taxon>Sar</taxon>
        <taxon>Alveolata</taxon>
        <taxon>Dinophyceae</taxon>
        <taxon>Prorocentrales</taxon>
        <taxon>Prorocentraceae</taxon>
        <taxon>Prorocentrum</taxon>
    </lineage>
</organism>
<name>A0ABN9Y9I5_9DINO</name>
<reference evidence="7" key="1">
    <citation type="submission" date="2023-10" db="EMBL/GenBank/DDBJ databases">
        <authorList>
            <person name="Chen Y."/>
            <person name="Shah S."/>
            <person name="Dougan E. K."/>
            <person name="Thang M."/>
            <person name="Chan C."/>
        </authorList>
    </citation>
    <scope>NUCLEOTIDE SEQUENCE [LARGE SCALE GENOMIC DNA]</scope>
</reference>
<evidence type="ECO:0000256" key="5">
    <source>
        <dbReference type="SAM" id="Phobius"/>
    </source>
</evidence>
<sequence>AWTPACVYTTGCLMGTQKWSVPILKFNLWGFTLQLLALLSEGLRLNLLELRLKSQGYKLNPLSSMQVFAPMVGLILFVCALLFDRSAFDAEKIAAIGEGVFVANGLVAFLLNIVIYLAIQRASGLTFALAGVIKDILIILGGFFFQAQGISRLQVAGYAIALAGLQAYGVVSKSPESFELGVAWKLIQHALGSEAASCSPSAITQSITTVEATSRH</sequence>
<comment type="subcellular location">
    <subcellularLocation>
        <location evidence="1">Membrane</location>
        <topology evidence="1">Multi-pass membrane protein</topology>
    </subcellularLocation>
</comment>
<evidence type="ECO:0000259" key="6">
    <source>
        <dbReference type="Pfam" id="PF03151"/>
    </source>
</evidence>
<feature type="transmembrane region" description="Helical" evidence="5">
    <location>
        <begin position="65"/>
        <end position="83"/>
    </location>
</feature>
<keyword evidence="8" id="KW-1185">Reference proteome</keyword>
<evidence type="ECO:0000313" key="8">
    <source>
        <dbReference type="Proteomes" id="UP001189429"/>
    </source>
</evidence>